<feature type="transmembrane region" description="Helical" evidence="9">
    <location>
        <begin position="77"/>
        <end position="96"/>
    </location>
</feature>
<protein>
    <submittedName>
        <fullName evidence="11">Sugar phosphate exchanger 3</fullName>
    </submittedName>
</protein>
<dbReference type="AlphaFoldDB" id="A0A078AIL1"/>
<dbReference type="OrthoDB" id="312593at2759"/>
<dbReference type="InParanoid" id="A0A078AIL1"/>
<dbReference type="PANTHER" id="PTHR43184">
    <property type="entry name" value="MAJOR FACILITATOR SUPERFAMILY TRANSPORTER 16, ISOFORM B"/>
    <property type="match status" value="1"/>
</dbReference>
<feature type="transmembrane region" description="Helical" evidence="9">
    <location>
        <begin position="200"/>
        <end position="226"/>
    </location>
</feature>
<feature type="transmembrane region" description="Helical" evidence="9">
    <location>
        <begin position="448"/>
        <end position="469"/>
    </location>
</feature>
<feature type="transmembrane region" description="Helical" evidence="9">
    <location>
        <begin position="324"/>
        <end position="343"/>
    </location>
</feature>
<gene>
    <name evidence="11" type="primary">Contig8250.g8794</name>
    <name evidence="11" type="ORF">STYLEM_10342</name>
</gene>
<dbReference type="Proteomes" id="UP000039865">
    <property type="component" value="Unassembled WGS sequence"/>
</dbReference>
<evidence type="ECO:0000256" key="7">
    <source>
        <dbReference type="ARBA" id="ARBA00023136"/>
    </source>
</evidence>
<dbReference type="Pfam" id="PF07690">
    <property type="entry name" value="MFS_1"/>
    <property type="match status" value="1"/>
</dbReference>
<organism evidence="11 12">
    <name type="scientific">Stylonychia lemnae</name>
    <name type="common">Ciliate</name>
    <dbReference type="NCBI Taxonomy" id="5949"/>
    <lineage>
        <taxon>Eukaryota</taxon>
        <taxon>Sar</taxon>
        <taxon>Alveolata</taxon>
        <taxon>Ciliophora</taxon>
        <taxon>Intramacronucleata</taxon>
        <taxon>Spirotrichea</taxon>
        <taxon>Stichotrichia</taxon>
        <taxon>Sporadotrichida</taxon>
        <taxon>Oxytrichidae</taxon>
        <taxon>Stylonychinae</taxon>
        <taxon>Stylonychia</taxon>
    </lineage>
</organism>
<dbReference type="FunCoup" id="A0A078AIL1">
    <property type="interactions" value="6"/>
</dbReference>
<comment type="similarity">
    <text evidence="2">Belongs to the major facilitator superfamily. Organophosphate:Pi antiporter (OPA) (TC 2.A.1.4) family.</text>
</comment>
<accession>A0A078AIL1</accession>
<evidence type="ECO:0000256" key="2">
    <source>
        <dbReference type="ARBA" id="ARBA00009598"/>
    </source>
</evidence>
<feature type="transmembrane region" description="Helical" evidence="9">
    <location>
        <begin position="292"/>
        <end position="312"/>
    </location>
</feature>
<evidence type="ECO:0000256" key="4">
    <source>
        <dbReference type="ARBA" id="ARBA00022597"/>
    </source>
</evidence>
<keyword evidence="3" id="KW-0813">Transport</keyword>
<feature type="transmembrane region" description="Helical" evidence="9">
    <location>
        <begin position="419"/>
        <end position="442"/>
    </location>
</feature>
<feature type="transmembrane region" description="Helical" evidence="9">
    <location>
        <begin position="108"/>
        <end position="128"/>
    </location>
</feature>
<dbReference type="EMBL" id="CCKQ01009817">
    <property type="protein sequence ID" value="CDW81327.1"/>
    <property type="molecule type" value="Genomic_DNA"/>
</dbReference>
<dbReference type="InterPro" id="IPR011701">
    <property type="entry name" value="MFS"/>
</dbReference>
<dbReference type="InterPro" id="IPR000849">
    <property type="entry name" value="Sugar_P_transporter"/>
</dbReference>
<evidence type="ECO:0000256" key="9">
    <source>
        <dbReference type="SAM" id="Phobius"/>
    </source>
</evidence>
<dbReference type="Gene3D" id="1.20.1250.20">
    <property type="entry name" value="MFS general substrate transporter like domains"/>
    <property type="match status" value="2"/>
</dbReference>
<dbReference type="GO" id="GO:0022857">
    <property type="term" value="F:transmembrane transporter activity"/>
    <property type="evidence" value="ECO:0007669"/>
    <property type="project" value="InterPro"/>
</dbReference>
<comment type="subcellular location">
    <subcellularLocation>
        <location evidence="1">Membrane</location>
        <topology evidence="1">Multi-pass membrane protein</topology>
    </subcellularLocation>
</comment>
<evidence type="ECO:0000256" key="6">
    <source>
        <dbReference type="ARBA" id="ARBA00022989"/>
    </source>
</evidence>
<dbReference type="PIRSF" id="PIRSF002808">
    <property type="entry name" value="Hexose_phosphate_transp"/>
    <property type="match status" value="1"/>
</dbReference>
<sequence>MSQNTPNRTPTKVSETGSESSNENRKQEMRVQSARRLRYQIRIFLLTFFTYATLHFTRESWSILKPKIQIQDKISSSSLGIMDTAFLSFYSIGLFIGGNLCDHYNPKYLLIGSYIVVTIVITIIGLAAENGYTNTLLFSFLFSINGFMQSIGWPACAAIFGNWFGKRGRGTLIGLWCSSGNAGNIGGALLTSFLTSTMLYNWRIAFIIVASLCTVTAIFDAFFLVVHPQERGIKIEEYDEILNETERLLTVEMARDPTESFLRRQEFDGIQSSKGVNFWQALKIPGVMQYSLSYFCLKFSSYGLLFWLPMFLQKSNNYSDYETAYCVSLLDVGYVLGGVLIGYISDLMYCRRVPVAVLSIMIATLLHVLLIVSDPSIMWFFLIQILILGTLMGGAVAIVSGISCTDLGKLKELRSSEKAVATVTGIIDGIGSFGAAVGQILIGVFEQYYGWNSVFIMMSIMVFLGAAPLMKAFHREMKEVITLFKIHRRRNRAVKNGYRSLDSDEQINS</sequence>
<evidence type="ECO:0000256" key="3">
    <source>
        <dbReference type="ARBA" id="ARBA00022448"/>
    </source>
</evidence>
<name>A0A078AIL1_STYLE</name>
<feature type="transmembrane region" description="Helical" evidence="9">
    <location>
        <begin position="39"/>
        <end position="57"/>
    </location>
</feature>
<evidence type="ECO:0000256" key="1">
    <source>
        <dbReference type="ARBA" id="ARBA00004141"/>
    </source>
</evidence>
<dbReference type="InterPro" id="IPR020846">
    <property type="entry name" value="MFS_dom"/>
</dbReference>
<feature type="transmembrane region" description="Helical" evidence="9">
    <location>
        <begin position="355"/>
        <end position="372"/>
    </location>
</feature>
<dbReference type="GO" id="GO:0005789">
    <property type="term" value="C:endoplasmic reticulum membrane"/>
    <property type="evidence" value="ECO:0007669"/>
    <property type="project" value="TreeGrafter"/>
</dbReference>
<dbReference type="PROSITE" id="PS50850">
    <property type="entry name" value="MFS"/>
    <property type="match status" value="1"/>
</dbReference>
<proteinExistence type="inferred from homology"/>
<feature type="compositionally biased region" description="Polar residues" evidence="8">
    <location>
        <begin position="1"/>
        <end position="21"/>
    </location>
</feature>
<reference evidence="11 12" key="1">
    <citation type="submission" date="2014-06" db="EMBL/GenBank/DDBJ databases">
        <authorList>
            <person name="Swart Estienne"/>
        </authorList>
    </citation>
    <scope>NUCLEOTIDE SEQUENCE [LARGE SCALE GENOMIC DNA]</scope>
    <source>
        <strain evidence="11 12">130c</strain>
    </source>
</reference>
<keyword evidence="5 9" id="KW-0812">Transmembrane</keyword>
<evidence type="ECO:0000313" key="12">
    <source>
        <dbReference type="Proteomes" id="UP000039865"/>
    </source>
</evidence>
<dbReference type="OMA" id="AMPYLID"/>
<feature type="transmembrane region" description="Helical" evidence="9">
    <location>
        <begin position="172"/>
        <end position="194"/>
    </location>
</feature>
<dbReference type="SUPFAM" id="SSF103473">
    <property type="entry name" value="MFS general substrate transporter"/>
    <property type="match status" value="1"/>
</dbReference>
<dbReference type="PANTHER" id="PTHR43184:SF12">
    <property type="entry name" value="SUGAR PHOSPHATE EXCHANGER 3"/>
    <property type="match status" value="1"/>
</dbReference>
<feature type="transmembrane region" description="Helical" evidence="9">
    <location>
        <begin position="140"/>
        <end position="160"/>
    </location>
</feature>
<feature type="transmembrane region" description="Helical" evidence="9">
    <location>
        <begin position="378"/>
        <end position="399"/>
    </location>
</feature>
<keyword evidence="7 9" id="KW-0472">Membrane</keyword>
<evidence type="ECO:0000256" key="5">
    <source>
        <dbReference type="ARBA" id="ARBA00022692"/>
    </source>
</evidence>
<keyword evidence="4" id="KW-0762">Sugar transport</keyword>
<evidence type="ECO:0000259" key="10">
    <source>
        <dbReference type="PROSITE" id="PS50850"/>
    </source>
</evidence>
<keyword evidence="6 9" id="KW-1133">Transmembrane helix</keyword>
<feature type="domain" description="Major facilitator superfamily (MFS) profile" evidence="10">
    <location>
        <begin position="43"/>
        <end position="477"/>
    </location>
</feature>
<evidence type="ECO:0000256" key="8">
    <source>
        <dbReference type="SAM" id="MobiDB-lite"/>
    </source>
</evidence>
<keyword evidence="12" id="KW-1185">Reference proteome</keyword>
<evidence type="ECO:0000313" key="11">
    <source>
        <dbReference type="EMBL" id="CDW81327.1"/>
    </source>
</evidence>
<dbReference type="InterPro" id="IPR036259">
    <property type="entry name" value="MFS_trans_sf"/>
</dbReference>
<feature type="region of interest" description="Disordered" evidence="8">
    <location>
        <begin position="1"/>
        <end position="29"/>
    </location>
</feature>